<organism evidence="2 3">
    <name type="scientific">Natrinema salaciae</name>
    <dbReference type="NCBI Taxonomy" id="1186196"/>
    <lineage>
        <taxon>Archaea</taxon>
        <taxon>Methanobacteriati</taxon>
        <taxon>Methanobacteriota</taxon>
        <taxon>Stenosarchaea group</taxon>
        <taxon>Halobacteria</taxon>
        <taxon>Halobacteriales</taxon>
        <taxon>Natrialbaceae</taxon>
        <taxon>Natrinema</taxon>
    </lineage>
</organism>
<feature type="transmembrane region" description="Helical" evidence="1">
    <location>
        <begin position="20"/>
        <end position="50"/>
    </location>
</feature>
<dbReference type="Proteomes" id="UP000199114">
    <property type="component" value="Unassembled WGS sequence"/>
</dbReference>
<proteinExistence type="predicted"/>
<evidence type="ECO:0000313" key="2">
    <source>
        <dbReference type="EMBL" id="SEQ43633.1"/>
    </source>
</evidence>
<name>A0A1H9G130_9EURY</name>
<dbReference type="InterPro" id="IPR036388">
    <property type="entry name" value="WH-like_DNA-bd_sf"/>
</dbReference>
<dbReference type="EMBL" id="FOFD01000002">
    <property type="protein sequence ID" value="SEQ43633.1"/>
    <property type="molecule type" value="Genomic_DNA"/>
</dbReference>
<keyword evidence="3" id="KW-1185">Reference proteome</keyword>
<dbReference type="RefSeq" id="WP_090616451.1">
    <property type="nucleotide sequence ID" value="NZ_FOFD01000002.1"/>
</dbReference>
<protein>
    <submittedName>
        <fullName evidence="2">Uncharacterized protein</fullName>
    </submittedName>
</protein>
<keyword evidence="1" id="KW-0812">Transmembrane</keyword>
<gene>
    <name evidence="2" type="ORF">SAMN04489841_1735</name>
</gene>
<sequence length="202" mass="21865">MGRSVVRSVWSELVDDGPVLVFSAGLVLLSAVLEIGWPSIATVGGTMIAVRTLEALRSAAGIPPFGSGLVIGAGVTGYSASLLRTEVSWVAVSFLLVGAWFVLDACYEWRRGITPPDGSAEELIATTLHESSMALPPDRIADRTGLTLEVVERTLAERADDGVIERVGNRYTIRERTAAPVDRLWNALPHHLRLFSGRSWRE</sequence>
<feature type="transmembrane region" description="Helical" evidence="1">
    <location>
        <begin position="87"/>
        <end position="107"/>
    </location>
</feature>
<keyword evidence="1" id="KW-1133">Transmembrane helix</keyword>
<keyword evidence="1" id="KW-0472">Membrane</keyword>
<dbReference type="OrthoDB" id="241033at2157"/>
<reference evidence="3" key="1">
    <citation type="submission" date="2016-10" db="EMBL/GenBank/DDBJ databases">
        <authorList>
            <person name="Varghese N."/>
            <person name="Submissions S."/>
        </authorList>
    </citation>
    <scope>NUCLEOTIDE SEQUENCE [LARGE SCALE GENOMIC DNA]</scope>
    <source>
        <strain evidence="3">DSM 25055</strain>
    </source>
</reference>
<dbReference type="AlphaFoldDB" id="A0A1H9G130"/>
<evidence type="ECO:0000256" key="1">
    <source>
        <dbReference type="SAM" id="Phobius"/>
    </source>
</evidence>
<dbReference type="Gene3D" id="1.10.10.10">
    <property type="entry name" value="Winged helix-like DNA-binding domain superfamily/Winged helix DNA-binding domain"/>
    <property type="match status" value="1"/>
</dbReference>
<dbReference type="STRING" id="1186196.SAMN04489841_1735"/>
<feature type="transmembrane region" description="Helical" evidence="1">
    <location>
        <begin position="62"/>
        <end position="81"/>
    </location>
</feature>
<evidence type="ECO:0000313" key="3">
    <source>
        <dbReference type="Proteomes" id="UP000199114"/>
    </source>
</evidence>
<accession>A0A1H9G130</accession>